<dbReference type="EC" id="2.6.1.42" evidence="7"/>
<dbReference type="STRING" id="28181.BEN30_00640"/>
<dbReference type="RefSeq" id="WP_069959135.1">
    <property type="nucleotide sequence ID" value="NZ_MCGG01000067.1"/>
</dbReference>
<evidence type="ECO:0000256" key="7">
    <source>
        <dbReference type="ARBA" id="ARBA00013053"/>
    </source>
</evidence>
<evidence type="ECO:0000313" key="14">
    <source>
        <dbReference type="EMBL" id="OEJ64633.1"/>
    </source>
</evidence>
<organism evidence="14 15">
    <name type="scientific">Magnetovibrio blakemorei</name>
    <dbReference type="NCBI Taxonomy" id="28181"/>
    <lineage>
        <taxon>Bacteria</taxon>
        <taxon>Pseudomonadati</taxon>
        <taxon>Pseudomonadota</taxon>
        <taxon>Alphaproteobacteria</taxon>
        <taxon>Rhodospirillales</taxon>
        <taxon>Magnetovibrionaceae</taxon>
        <taxon>Magnetovibrio</taxon>
    </lineage>
</organism>
<dbReference type="GO" id="GO:0005829">
    <property type="term" value="C:cytosol"/>
    <property type="evidence" value="ECO:0007669"/>
    <property type="project" value="TreeGrafter"/>
</dbReference>
<evidence type="ECO:0000256" key="5">
    <source>
        <dbReference type="ARBA" id="ARBA00005072"/>
    </source>
</evidence>
<dbReference type="GO" id="GO:0009082">
    <property type="term" value="P:branched-chain amino acid biosynthetic process"/>
    <property type="evidence" value="ECO:0007669"/>
    <property type="project" value="UniProtKB-KW"/>
</dbReference>
<dbReference type="OrthoDB" id="9805628at2"/>
<comment type="catalytic activity">
    <reaction evidence="11">
        <text>L-valine + 2-oxoglutarate = 3-methyl-2-oxobutanoate + L-glutamate</text>
        <dbReference type="Rhea" id="RHEA:24813"/>
        <dbReference type="ChEBI" id="CHEBI:11851"/>
        <dbReference type="ChEBI" id="CHEBI:16810"/>
        <dbReference type="ChEBI" id="CHEBI:29985"/>
        <dbReference type="ChEBI" id="CHEBI:57762"/>
        <dbReference type="EC" id="2.6.1.42"/>
    </reaction>
</comment>
<evidence type="ECO:0000256" key="1">
    <source>
        <dbReference type="ARBA" id="ARBA00001933"/>
    </source>
</evidence>
<proteinExistence type="inferred from homology"/>
<dbReference type="SUPFAM" id="SSF56752">
    <property type="entry name" value="D-aminoacid aminotransferase-like PLP-dependent enzymes"/>
    <property type="match status" value="1"/>
</dbReference>
<dbReference type="GO" id="GO:0008652">
    <property type="term" value="P:amino acid biosynthetic process"/>
    <property type="evidence" value="ECO:0007669"/>
    <property type="project" value="UniProtKB-ARBA"/>
</dbReference>
<evidence type="ECO:0000256" key="4">
    <source>
        <dbReference type="ARBA" id="ARBA00004931"/>
    </source>
</evidence>
<dbReference type="Gene3D" id="3.30.470.10">
    <property type="match status" value="1"/>
</dbReference>
<protein>
    <recommendedName>
        <fullName evidence="8">Probable branched-chain-amino-acid aminotransferase</fullName>
        <ecNumber evidence="7">2.6.1.42</ecNumber>
    </recommendedName>
</protein>
<evidence type="ECO:0000256" key="13">
    <source>
        <dbReference type="ARBA" id="ARBA00049229"/>
    </source>
</evidence>
<evidence type="ECO:0000256" key="3">
    <source>
        <dbReference type="ARBA" id="ARBA00004824"/>
    </source>
</evidence>
<dbReference type="InterPro" id="IPR050571">
    <property type="entry name" value="Class-IV_PLP-Dep_Aminotrnsfr"/>
</dbReference>
<evidence type="ECO:0000256" key="9">
    <source>
        <dbReference type="ARBA" id="ARBA00022898"/>
    </source>
</evidence>
<reference evidence="15" key="1">
    <citation type="submission" date="2016-07" db="EMBL/GenBank/DDBJ databases">
        <authorList>
            <person name="Florea S."/>
            <person name="Webb J.S."/>
            <person name="Jaromczyk J."/>
            <person name="Schardl C.L."/>
        </authorList>
    </citation>
    <scope>NUCLEOTIDE SEQUENCE [LARGE SCALE GENOMIC DNA]</scope>
    <source>
        <strain evidence="15">MV-1</strain>
    </source>
</reference>
<dbReference type="CDD" id="cd01558">
    <property type="entry name" value="D-AAT_like"/>
    <property type="match status" value="1"/>
</dbReference>
<keyword evidence="10" id="KW-0028">Amino-acid biosynthesis</keyword>
<dbReference type="PANTHER" id="PTHR42743">
    <property type="entry name" value="AMINO-ACID AMINOTRANSFERASE"/>
    <property type="match status" value="1"/>
</dbReference>
<evidence type="ECO:0000256" key="6">
    <source>
        <dbReference type="ARBA" id="ARBA00009320"/>
    </source>
</evidence>
<comment type="caution">
    <text evidence="14">The sequence shown here is derived from an EMBL/GenBank/DDBJ whole genome shotgun (WGS) entry which is preliminary data.</text>
</comment>
<comment type="catalytic activity">
    <reaction evidence="13">
        <text>L-leucine + 2-oxoglutarate = 4-methyl-2-oxopentanoate + L-glutamate</text>
        <dbReference type="Rhea" id="RHEA:18321"/>
        <dbReference type="ChEBI" id="CHEBI:16810"/>
        <dbReference type="ChEBI" id="CHEBI:17865"/>
        <dbReference type="ChEBI" id="CHEBI:29985"/>
        <dbReference type="ChEBI" id="CHEBI:57427"/>
        <dbReference type="EC" id="2.6.1.42"/>
    </reaction>
</comment>
<comment type="similarity">
    <text evidence="6">Belongs to the class-IV pyridoxal-phosphate-dependent aminotransferase family.</text>
</comment>
<keyword evidence="15" id="KW-1185">Reference proteome</keyword>
<sequence length="285" mass="31060">MATSYVNGRYVLHGNAFVHIEDRGFQFGDAIYEVFAVQGGTLIDEEGHLDRMERSLAELAIPEPMSRAALKVVMRHLLRLNKITYGGLYLQITRGVAKRDFTAPVGIEPTVVMTAKRLKPFNIQAALQGIKVITTPDLRWKRCDIKTVQLAAGVMSKTAAHLQGAGEAWLVDETDHVTEGSGSNAWIVSADGLLITRHADTAILGGITRQTILKLAAQNGLKVVERAFSVTEAKAAREAFTTSSTLMVRPVVQIDDIPIGEGACGPFCQQLIEWYGAYLQQGSPL</sequence>
<comment type="pathway">
    <text evidence="5">Amino-acid biosynthesis; L-leucine biosynthesis; L-leucine from 3-methyl-2-oxobutanoate: step 4/4.</text>
</comment>
<dbReference type="Proteomes" id="UP000095347">
    <property type="component" value="Unassembled WGS sequence"/>
</dbReference>
<dbReference type="GO" id="GO:0004084">
    <property type="term" value="F:branched-chain-amino-acid transaminase activity"/>
    <property type="evidence" value="ECO:0007669"/>
    <property type="project" value="UniProtKB-EC"/>
</dbReference>
<comment type="pathway">
    <text evidence="3">Amino-acid biosynthesis; L-isoleucine biosynthesis; L-isoleucine from 2-oxobutanoate: step 4/4.</text>
</comment>
<dbReference type="NCBIfam" id="NF005209">
    <property type="entry name" value="PRK06680.1"/>
    <property type="match status" value="1"/>
</dbReference>
<evidence type="ECO:0000256" key="12">
    <source>
        <dbReference type="ARBA" id="ARBA00048798"/>
    </source>
</evidence>
<dbReference type="InterPro" id="IPR043132">
    <property type="entry name" value="BCAT-like_C"/>
</dbReference>
<comment type="cofactor">
    <cofactor evidence="1">
        <name>pyridoxal 5'-phosphate</name>
        <dbReference type="ChEBI" id="CHEBI:597326"/>
    </cofactor>
</comment>
<dbReference type="PANTHER" id="PTHR42743:SF11">
    <property type="entry name" value="AMINODEOXYCHORISMATE LYASE"/>
    <property type="match status" value="1"/>
</dbReference>
<dbReference type="FunFam" id="3.20.10.10:FF:000002">
    <property type="entry name" value="D-alanine aminotransferase"/>
    <property type="match status" value="1"/>
</dbReference>
<comment type="function">
    <text evidence="2">Acts on leucine, isoleucine and valine.</text>
</comment>
<evidence type="ECO:0000256" key="8">
    <source>
        <dbReference type="ARBA" id="ARBA00014472"/>
    </source>
</evidence>
<accession>A0A1E5Q4X9</accession>
<dbReference type="Gene3D" id="3.20.10.10">
    <property type="entry name" value="D-amino Acid Aminotransferase, subunit A, domain 2"/>
    <property type="match status" value="1"/>
</dbReference>
<evidence type="ECO:0000256" key="2">
    <source>
        <dbReference type="ARBA" id="ARBA00003109"/>
    </source>
</evidence>
<gene>
    <name evidence="14" type="ORF">BEN30_00640</name>
</gene>
<keyword evidence="9" id="KW-0663">Pyridoxal phosphate</keyword>
<dbReference type="EMBL" id="MCGG01000067">
    <property type="protein sequence ID" value="OEJ64633.1"/>
    <property type="molecule type" value="Genomic_DNA"/>
</dbReference>
<dbReference type="AlphaFoldDB" id="A0A1E5Q4X9"/>
<dbReference type="Pfam" id="PF01063">
    <property type="entry name" value="Aminotran_4"/>
    <property type="match status" value="1"/>
</dbReference>
<evidence type="ECO:0000313" key="15">
    <source>
        <dbReference type="Proteomes" id="UP000095347"/>
    </source>
</evidence>
<dbReference type="InterPro" id="IPR001544">
    <property type="entry name" value="Aminotrans_IV"/>
</dbReference>
<evidence type="ECO:0000256" key="10">
    <source>
        <dbReference type="ARBA" id="ARBA00023304"/>
    </source>
</evidence>
<dbReference type="InterPro" id="IPR043131">
    <property type="entry name" value="BCAT-like_N"/>
</dbReference>
<dbReference type="InterPro" id="IPR036038">
    <property type="entry name" value="Aminotransferase-like"/>
</dbReference>
<comment type="pathway">
    <text evidence="4">Amino-acid biosynthesis; L-valine biosynthesis; L-valine from pyruvate: step 4/4.</text>
</comment>
<evidence type="ECO:0000256" key="11">
    <source>
        <dbReference type="ARBA" id="ARBA00048212"/>
    </source>
</evidence>
<name>A0A1E5Q4X9_9PROT</name>
<comment type="catalytic activity">
    <reaction evidence="12">
        <text>L-isoleucine + 2-oxoglutarate = (S)-3-methyl-2-oxopentanoate + L-glutamate</text>
        <dbReference type="Rhea" id="RHEA:24801"/>
        <dbReference type="ChEBI" id="CHEBI:16810"/>
        <dbReference type="ChEBI" id="CHEBI:29985"/>
        <dbReference type="ChEBI" id="CHEBI:35146"/>
        <dbReference type="ChEBI" id="CHEBI:58045"/>
        <dbReference type="EC" id="2.6.1.42"/>
    </reaction>
</comment>
<keyword evidence="10" id="KW-0100">Branched-chain amino acid biosynthesis</keyword>